<name>A0A8H6TBM6_MYCCL</name>
<dbReference type="Pfam" id="PF09734">
    <property type="entry name" value="Tau95"/>
    <property type="match status" value="1"/>
</dbReference>
<dbReference type="GO" id="GO:0001002">
    <property type="term" value="F:RNA polymerase III type 1 promoter sequence-specific DNA binding"/>
    <property type="evidence" value="ECO:0007669"/>
    <property type="project" value="TreeGrafter"/>
</dbReference>
<evidence type="ECO:0000256" key="4">
    <source>
        <dbReference type="ARBA" id="ARBA00023242"/>
    </source>
</evidence>
<evidence type="ECO:0000256" key="2">
    <source>
        <dbReference type="ARBA" id="ARBA00023125"/>
    </source>
</evidence>
<dbReference type="InterPro" id="IPR019136">
    <property type="entry name" value="TF_IIIC_su-5_HTH"/>
</dbReference>
<dbReference type="PANTHER" id="PTHR13230:SF5">
    <property type="entry name" value="GENERAL TRANSCRIPTION FACTOR 3C POLYPEPTIDE 5"/>
    <property type="match status" value="1"/>
</dbReference>
<dbReference type="InterPro" id="IPR042536">
    <property type="entry name" value="TFIIIC_tauA_Sfc1"/>
</dbReference>
<keyword evidence="9" id="KW-1185">Reference proteome</keyword>
<evidence type="ECO:0000259" key="6">
    <source>
        <dbReference type="Pfam" id="PF09734"/>
    </source>
</evidence>
<dbReference type="Proteomes" id="UP000613580">
    <property type="component" value="Unassembled WGS sequence"/>
</dbReference>
<keyword evidence="3" id="KW-0804">Transcription</keyword>
<dbReference type="PANTHER" id="PTHR13230">
    <property type="entry name" value="GENERAL TRANSCRIPTION FACTOR IIIC, POLYPEPTIDE 5"/>
    <property type="match status" value="1"/>
</dbReference>
<evidence type="ECO:0000256" key="1">
    <source>
        <dbReference type="ARBA" id="ARBA00004123"/>
    </source>
</evidence>
<feature type="domain" description="Transcription factor IIIC subunit Tfc1/Sfc1 triple barrel" evidence="7">
    <location>
        <begin position="16"/>
        <end position="130"/>
    </location>
</feature>
<sequence>MTTQAPEHALPTTPFYSIEYPGYVRDTSVPLAIKNLGGQHALDAAFKRTASKTDAQTLEVNLRPGNPFSHPIPGEVVPTSNLLLKIVKRKRKNRMQVDGEPELLGEYTAEVVGVTSKTVRFRSMADFQYQPDMNDPVSKLRVAMDNLDVESIRSYVVPPEKADYLVPVAADDNMNIDPALTGAPTPELPTEQPMRSNLRLFPPPLFSRQGFPQTYNFKSNPASIETSVVNEETGEEKKRLINKMRWKGYGPAAISFIDRVVPEKPPQHVQDARNQLNDAFVTKLFAWNQKFEERPIWTRAALFNQMTAIEARDMHNSKLLLATVCYVFNDGPWRDTLVKFGYDPRKEPAARVYQRMYFRNANHPIVKASISSRRHDRTMANMDNWAAAIEDGSERDLERRRSHIFDGKTLTKETAAFQMCDIHDPMLKAMIEDDEDLREECDERDGWYTNTALERIKTVLRHKFFSVLEGQVATDEECRQLLIASEKAPNKSAKDLSNLRVVRLKIGKHNMAKGALRPEDAAAIRLQAMLDKNKANAAAAAQGASNAGPPPAPQ</sequence>
<evidence type="ECO:0000259" key="7">
    <source>
        <dbReference type="Pfam" id="PF17682"/>
    </source>
</evidence>
<evidence type="ECO:0000256" key="5">
    <source>
        <dbReference type="SAM" id="MobiDB-lite"/>
    </source>
</evidence>
<dbReference type="Gene3D" id="3.30.200.160">
    <property type="entry name" value="TFIIIC, subcomplex tauA, subunit Sfc1, barrel domain"/>
    <property type="match status" value="1"/>
</dbReference>
<dbReference type="AlphaFoldDB" id="A0A8H6TBM6"/>
<keyword evidence="4" id="KW-0539">Nucleus</keyword>
<gene>
    <name evidence="8" type="ORF">HMN09_00519600</name>
</gene>
<feature type="domain" description="Transcription factor IIIC subunit 5 HTH" evidence="6">
    <location>
        <begin position="200"/>
        <end position="359"/>
    </location>
</feature>
<dbReference type="OrthoDB" id="5598268at2759"/>
<dbReference type="InterPro" id="IPR041499">
    <property type="entry name" value="Tfc1/Sfc1_N"/>
</dbReference>
<organism evidence="8 9">
    <name type="scientific">Mycena chlorophos</name>
    <name type="common">Agaric fungus</name>
    <name type="synonym">Agaricus chlorophos</name>
    <dbReference type="NCBI Taxonomy" id="658473"/>
    <lineage>
        <taxon>Eukaryota</taxon>
        <taxon>Fungi</taxon>
        <taxon>Dikarya</taxon>
        <taxon>Basidiomycota</taxon>
        <taxon>Agaricomycotina</taxon>
        <taxon>Agaricomycetes</taxon>
        <taxon>Agaricomycetidae</taxon>
        <taxon>Agaricales</taxon>
        <taxon>Marasmiineae</taxon>
        <taxon>Mycenaceae</taxon>
        <taxon>Mycena</taxon>
    </lineage>
</organism>
<evidence type="ECO:0000313" key="9">
    <source>
        <dbReference type="Proteomes" id="UP000613580"/>
    </source>
</evidence>
<reference evidence="8" key="1">
    <citation type="submission" date="2020-05" db="EMBL/GenBank/DDBJ databases">
        <title>Mycena genomes resolve the evolution of fungal bioluminescence.</title>
        <authorList>
            <person name="Tsai I.J."/>
        </authorList>
    </citation>
    <scope>NUCLEOTIDE SEQUENCE</scope>
    <source>
        <strain evidence="8">110903Hualien_Pintung</strain>
    </source>
</reference>
<protein>
    <submittedName>
        <fullName evidence="8">Uncharacterized protein</fullName>
    </submittedName>
</protein>
<proteinExistence type="predicted"/>
<dbReference type="EMBL" id="JACAZE010000006">
    <property type="protein sequence ID" value="KAF7313632.1"/>
    <property type="molecule type" value="Genomic_DNA"/>
</dbReference>
<keyword evidence="2" id="KW-0238">DNA-binding</keyword>
<evidence type="ECO:0000313" key="8">
    <source>
        <dbReference type="EMBL" id="KAF7313632.1"/>
    </source>
</evidence>
<dbReference type="InterPro" id="IPR040454">
    <property type="entry name" value="TF_IIIC_Tfc1/Sfc1"/>
</dbReference>
<comment type="subcellular location">
    <subcellularLocation>
        <location evidence="1">Nucleus</location>
    </subcellularLocation>
</comment>
<dbReference type="GO" id="GO:0000127">
    <property type="term" value="C:transcription factor TFIIIC complex"/>
    <property type="evidence" value="ECO:0007669"/>
    <property type="project" value="InterPro"/>
</dbReference>
<comment type="caution">
    <text evidence="8">The sequence shown here is derived from an EMBL/GenBank/DDBJ whole genome shotgun (WGS) entry which is preliminary data.</text>
</comment>
<dbReference type="GO" id="GO:0006384">
    <property type="term" value="P:transcription initiation at RNA polymerase III promoter"/>
    <property type="evidence" value="ECO:0007669"/>
    <property type="project" value="InterPro"/>
</dbReference>
<feature type="region of interest" description="Disordered" evidence="5">
    <location>
        <begin position="535"/>
        <end position="554"/>
    </location>
</feature>
<dbReference type="GO" id="GO:0005634">
    <property type="term" value="C:nucleus"/>
    <property type="evidence" value="ECO:0007669"/>
    <property type="project" value="UniProtKB-SubCell"/>
</dbReference>
<dbReference type="GO" id="GO:0001003">
    <property type="term" value="F:RNA polymerase III type 2 promoter sequence-specific DNA binding"/>
    <property type="evidence" value="ECO:0007669"/>
    <property type="project" value="TreeGrafter"/>
</dbReference>
<evidence type="ECO:0000256" key="3">
    <source>
        <dbReference type="ARBA" id="ARBA00023163"/>
    </source>
</evidence>
<accession>A0A8H6TBM6</accession>
<feature type="compositionally biased region" description="Low complexity" evidence="5">
    <location>
        <begin position="535"/>
        <end position="547"/>
    </location>
</feature>
<dbReference type="Pfam" id="PF17682">
    <property type="entry name" value="Tau95_N"/>
    <property type="match status" value="1"/>
</dbReference>